<dbReference type="OrthoDB" id="1684102at2759"/>
<reference evidence="1" key="1">
    <citation type="submission" date="2021-08" db="EMBL/GenBank/DDBJ databases">
        <title>WGS assembly of Ceratopteris richardii.</title>
        <authorList>
            <person name="Marchant D.B."/>
            <person name="Chen G."/>
            <person name="Jenkins J."/>
            <person name="Shu S."/>
            <person name="Leebens-Mack J."/>
            <person name="Grimwood J."/>
            <person name="Schmutz J."/>
            <person name="Soltis P."/>
            <person name="Soltis D."/>
            <person name="Chen Z.-H."/>
        </authorList>
    </citation>
    <scope>NUCLEOTIDE SEQUENCE</scope>
    <source>
        <strain evidence="1">Whitten #5841</strain>
        <tissue evidence="1">Leaf</tissue>
    </source>
</reference>
<dbReference type="AlphaFoldDB" id="A0A8T2RRR4"/>
<evidence type="ECO:0000313" key="2">
    <source>
        <dbReference type="Proteomes" id="UP000825935"/>
    </source>
</evidence>
<comment type="caution">
    <text evidence="1">The sequence shown here is derived from an EMBL/GenBank/DDBJ whole genome shotgun (WGS) entry which is preliminary data.</text>
</comment>
<accession>A0A8T2RRR4</accession>
<organism evidence="1 2">
    <name type="scientific">Ceratopteris richardii</name>
    <name type="common">Triangle waterfern</name>
    <dbReference type="NCBI Taxonomy" id="49495"/>
    <lineage>
        <taxon>Eukaryota</taxon>
        <taxon>Viridiplantae</taxon>
        <taxon>Streptophyta</taxon>
        <taxon>Embryophyta</taxon>
        <taxon>Tracheophyta</taxon>
        <taxon>Polypodiopsida</taxon>
        <taxon>Polypodiidae</taxon>
        <taxon>Polypodiales</taxon>
        <taxon>Pteridineae</taxon>
        <taxon>Pteridaceae</taxon>
        <taxon>Parkerioideae</taxon>
        <taxon>Ceratopteris</taxon>
    </lineage>
</organism>
<name>A0A8T2RRR4_CERRI</name>
<keyword evidence="2" id="KW-1185">Reference proteome</keyword>
<dbReference type="Gene3D" id="3.40.50.2000">
    <property type="entry name" value="Glycogen Phosphorylase B"/>
    <property type="match status" value="1"/>
</dbReference>
<gene>
    <name evidence="1" type="ORF">KP509_25G062000</name>
</gene>
<protein>
    <submittedName>
        <fullName evidence="1">Uncharacterized protein</fullName>
    </submittedName>
</protein>
<evidence type="ECO:0000313" key="1">
    <source>
        <dbReference type="EMBL" id="KAH7298860.1"/>
    </source>
</evidence>
<dbReference type="EMBL" id="CM035430">
    <property type="protein sequence ID" value="KAH7298860.1"/>
    <property type="molecule type" value="Genomic_DNA"/>
</dbReference>
<dbReference type="SUPFAM" id="SSF53756">
    <property type="entry name" value="UDP-Glycosyltransferase/glycogen phosphorylase"/>
    <property type="match status" value="1"/>
</dbReference>
<proteinExistence type="predicted"/>
<dbReference type="PANTHER" id="PTHR38134:SF2">
    <property type="entry name" value="GALACTOKINASE"/>
    <property type="match status" value="1"/>
</dbReference>
<dbReference type="PANTHER" id="PTHR38134">
    <property type="entry name" value="SLR1395 PROTEIN"/>
    <property type="match status" value="1"/>
</dbReference>
<dbReference type="InterPro" id="IPR053205">
    <property type="entry name" value="GHMP_kinase_L-arabinokinase"/>
</dbReference>
<dbReference type="Proteomes" id="UP000825935">
    <property type="component" value="Chromosome 25"/>
</dbReference>
<sequence>MPAFRDIIDVPLIVQKPVRSKEEVRKEFGINDGEKLLLFNFGGQDASWSLEAEFLPEDWKCLVCAAPAGQILPPNFKSVASDVYTPDLIVASDCMLGKIGYGTTSEALAFEVPVVFVHRDYFNEEPFLRNMLEYHHCGVEIIRWDFLTGCCNPYLTKALRIDPSYKGPLNGGEVIAQIAEEVALGRNSPINKNADGKPNLDLVMSLHILAAMH</sequence>